<evidence type="ECO:0000259" key="5">
    <source>
        <dbReference type="PROSITE" id="PS50212"/>
    </source>
</evidence>
<dbReference type="SMART" id="SM00229">
    <property type="entry name" value="RasGEFN"/>
    <property type="match status" value="1"/>
</dbReference>
<dbReference type="InterPro" id="IPR008937">
    <property type="entry name" value="Ras-like_GEF"/>
</dbReference>
<dbReference type="AlphaFoldDB" id="A0AAV8A2J0"/>
<dbReference type="PROSITE" id="PS50009">
    <property type="entry name" value="RASGEF_CAT"/>
    <property type="match status" value="1"/>
</dbReference>
<name>A0AAV8A2J0_9EUKA</name>
<dbReference type="Pfam" id="PF00618">
    <property type="entry name" value="RasGEF_N"/>
    <property type="match status" value="1"/>
</dbReference>
<keyword evidence="1 2" id="KW-0344">Guanine-nucleotide releasing factor</keyword>
<accession>A0AAV8A2J0</accession>
<evidence type="ECO:0000313" key="7">
    <source>
        <dbReference type="Proteomes" id="UP001146793"/>
    </source>
</evidence>
<evidence type="ECO:0000256" key="2">
    <source>
        <dbReference type="PROSITE-ProRule" id="PRU00168"/>
    </source>
</evidence>
<dbReference type="PANTHER" id="PTHR23113:SF170">
    <property type="entry name" value="RAS GUANINE NUCLEOTIDE EXCHANGE FACTOR F"/>
    <property type="match status" value="1"/>
</dbReference>
<dbReference type="GO" id="GO:0005085">
    <property type="term" value="F:guanyl-nucleotide exchange factor activity"/>
    <property type="evidence" value="ECO:0007669"/>
    <property type="project" value="UniProtKB-KW"/>
</dbReference>
<dbReference type="SMART" id="SM00667">
    <property type="entry name" value="LisH"/>
    <property type="match status" value="1"/>
</dbReference>
<feature type="domain" description="Ras-GEF" evidence="4">
    <location>
        <begin position="399"/>
        <end position="629"/>
    </location>
</feature>
<dbReference type="InterPro" id="IPR023578">
    <property type="entry name" value="Ras_GEF_dom_sf"/>
</dbReference>
<dbReference type="Pfam" id="PF00617">
    <property type="entry name" value="RasGEF"/>
    <property type="match status" value="1"/>
</dbReference>
<dbReference type="PANTHER" id="PTHR23113">
    <property type="entry name" value="GUANINE NUCLEOTIDE EXCHANGE FACTOR"/>
    <property type="match status" value="1"/>
</dbReference>
<feature type="domain" description="N-terminal Ras-GEF" evidence="5">
    <location>
        <begin position="239"/>
        <end position="364"/>
    </location>
</feature>
<gene>
    <name evidence="6" type="ORF">M0812_07935</name>
</gene>
<dbReference type="InterPro" id="IPR036964">
    <property type="entry name" value="RASGEF_cat_dom_sf"/>
</dbReference>
<dbReference type="InterPro" id="IPR006594">
    <property type="entry name" value="LisH"/>
</dbReference>
<dbReference type="PROSITE" id="PS50212">
    <property type="entry name" value="RASGEF_NTER"/>
    <property type="match status" value="1"/>
</dbReference>
<protein>
    <submittedName>
        <fullName evidence="6">Ras guanine nucleotide exchange factor i-related</fullName>
    </submittedName>
</protein>
<dbReference type="GO" id="GO:0005886">
    <property type="term" value="C:plasma membrane"/>
    <property type="evidence" value="ECO:0007669"/>
    <property type="project" value="TreeGrafter"/>
</dbReference>
<evidence type="ECO:0000259" key="4">
    <source>
        <dbReference type="PROSITE" id="PS50009"/>
    </source>
</evidence>
<comment type="caution">
    <text evidence="6">The sequence shown here is derived from an EMBL/GenBank/DDBJ whole genome shotgun (WGS) entry which is preliminary data.</text>
</comment>
<reference evidence="6" key="1">
    <citation type="submission" date="2022-08" db="EMBL/GenBank/DDBJ databases">
        <title>Novel sulphate-reducing endosymbionts in the free-living metamonad Anaeramoeba.</title>
        <authorList>
            <person name="Jerlstrom-Hultqvist J."/>
            <person name="Cepicka I."/>
            <person name="Gallot-Lavallee L."/>
            <person name="Salas-Leiva D."/>
            <person name="Curtis B.A."/>
            <person name="Zahonova K."/>
            <person name="Pipaliya S."/>
            <person name="Dacks J."/>
            <person name="Roger A.J."/>
        </authorList>
    </citation>
    <scope>NUCLEOTIDE SEQUENCE</scope>
    <source>
        <strain evidence="6">Busselton2</strain>
    </source>
</reference>
<dbReference type="GO" id="GO:0007265">
    <property type="term" value="P:Ras protein signal transduction"/>
    <property type="evidence" value="ECO:0007669"/>
    <property type="project" value="TreeGrafter"/>
</dbReference>
<dbReference type="Gene3D" id="1.10.840.10">
    <property type="entry name" value="Ras guanine-nucleotide exchange factors catalytic domain"/>
    <property type="match status" value="1"/>
</dbReference>
<dbReference type="EMBL" id="JANTQA010000018">
    <property type="protein sequence ID" value="KAJ3446940.1"/>
    <property type="molecule type" value="Genomic_DNA"/>
</dbReference>
<dbReference type="SUPFAM" id="SSF48366">
    <property type="entry name" value="Ras GEF"/>
    <property type="match status" value="1"/>
</dbReference>
<dbReference type="InterPro" id="IPR000651">
    <property type="entry name" value="Ras-like_Gua-exchang_fac_N"/>
</dbReference>
<sequence length="637" mass="74881">MSQTIVLTRELKLETLAKLPAPPKKKKKTELLTPDPKDKKRLSRDSIGESDYETHTEEETTEVEEKELEKTEWLTHIMKKHPGVLELREKLTPVTKKPSFGTLLRKSQTESRDSFSKEILIQLMMQHLELMGYNETLNSLEDESKLNFEQEATHEESNLMSLLCVGIKDVDKVWDLQLSYEGSRSMELIEDPEVELVDNDLAGYFDDEDLDEDESQIDVDIWDESVSSNKNIIFEEEGSRKIVSAGTLNKLIEYLSHETISDPVYAKTFFQTYQSFTTQGKLLFKLLRRYQVPKKNMNEREYNDKKKKIQYRVCAVLKKWIEDHFSDFTERLLLEISDFIDNRLIKDDRGNLAKQLRFIINQQTSGKQNSKDKKSYESAPMPITPKNIFSPKLELEHVDEEEIARQITLIDFKLFSQINSCEFLKLAWRNEKYKHRAPNLIALNKRFNDLTEWVVTTILKCDKLRKRTKVLIRFIKIAFNLRKLNNFQSFYSVLKGIEHPSIKRLRYTFEDLPRRFSDMLLDLSKLMSTENGFKTYRDVLITANKPCLPFIALILTDIEEIEQKYTDYVENLISFKKCLQISSIIEPLNEYQKKNYNFQPVIQISKFLQNFENLTSEKMNEISLKLEPENAIRSVIN</sequence>
<proteinExistence type="predicted"/>
<evidence type="ECO:0000256" key="1">
    <source>
        <dbReference type="ARBA" id="ARBA00022658"/>
    </source>
</evidence>
<evidence type="ECO:0000256" key="3">
    <source>
        <dbReference type="SAM" id="MobiDB-lite"/>
    </source>
</evidence>
<feature type="region of interest" description="Disordered" evidence="3">
    <location>
        <begin position="17"/>
        <end position="68"/>
    </location>
</feature>
<feature type="compositionally biased region" description="Basic and acidic residues" evidence="3">
    <location>
        <begin position="35"/>
        <end position="58"/>
    </location>
</feature>
<dbReference type="CDD" id="cd06224">
    <property type="entry name" value="REM"/>
    <property type="match status" value="1"/>
</dbReference>
<dbReference type="InterPro" id="IPR001895">
    <property type="entry name" value="RASGEF_cat_dom"/>
</dbReference>
<dbReference type="SMART" id="SM00147">
    <property type="entry name" value="RasGEF"/>
    <property type="match status" value="1"/>
</dbReference>
<dbReference type="Gene3D" id="1.20.870.10">
    <property type="entry name" value="Son of sevenless (SoS) protein Chain: S domain 1"/>
    <property type="match status" value="1"/>
</dbReference>
<evidence type="ECO:0000313" key="6">
    <source>
        <dbReference type="EMBL" id="KAJ3446940.1"/>
    </source>
</evidence>
<dbReference type="CDD" id="cd00155">
    <property type="entry name" value="RasGEF"/>
    <property type="match status" value="1"/>
</dbReference>
<dbReference type="Proteomes" id="UP001146793">
    <property type="component" value="Unassembled WGS sequence"/>
</dbReference>
<dbReference type="PROSITE" id="PS50896">
    <property type="entry name" value="LISH"/>
    <property type="match status" value="1"/>
</dbReference>
<organism evidence="6 7">
    <name type="scientific">Anaeramoeba flamelloides</name>
    <dbReference type="NCBI Taxonomy" id="1746091"/>
    <lineage>
        <taxon>Eukaryota</taxon>
        <taxon>Metamonada</taxon>
        <taxon>Anaeramoebidae</taxon>
        <taxon>Anaeramoeba</taxon>
    </lineage>
</organism>